<organism evidence="1 2">
    <name type="scientific">Drosophila gunungcola</name>
    <name type="common">fruit fly</name>
    <dbReference type="NCBI Taxonomy" id="103775"/>
    <lineage>
        <taxon>Eukaryota</taxon>
        <taxon>Metazoa</taxon>
        <taxon>Ecdysozoa</taxon>
        <taxon>Arthropoda</taxon>
        <taxon>Hexapoda</taxon>
        <taxon>Insecta</taxon>
        <taxon>Pterygota</taxon>
        <taxon>Neoptera</taxon>
        <taxon>Endopterygota</taxon>
        <taxon>Diptera</taxon>
        <taxon>Brachycera</taxon>
        <taxon>Muscomorpha</taxon>
        <taxon>Ephydroidea</taxon>
        <taxon>Drosophilidae</taxon>
        <taxon>Drosophila</taxon>
        <taxon>Sophophora</taxon>
    </lineage>
</organism>
<name>A0A9Q0BX12_9MUSC</name>
<dbReference type="EMBL" id="JAMKOV010000001">
    <property type="protein sequence ID" value="KAI8046880.1"/>
    <property type="molecule type" value="Genomic_DNA"/>
</dbReference>
<feature type="non-terminal residue" evidence="1">
    <location>
        <position position="57"/>
    </location>
</feature>
<keyword evidence="2" id="KW-1185">Reference proteome</keyword>
<gene>
    <name evidence="1" type="ORF">M5D96_003096</name>
</gene>
<evidence type="ECO:0000313" key="2">
    <source>
        <dbReference type="Proteomes" id="UP001059596"/>
    </source>
</evidence>
<protein>
    <submittedName>
        <fullName evidence="1">Uncharacterized protein</fullName>
    </submittedName>
</protein>
<proteinExistence type="predicted"/>
<comment type="caution">
    <text evidence="1">The sequence shown here is derived from an EMBL/GenBank/DDBJ whole genome shotgun (WGS) entry which is preliminary data.</text>
</comment>
<accession>A0A9Q0BX12</accession>
<evidence type="ECO:0000313" key="1">
    <source>
        <dbReference type="EMBL" id="KAI8046880.1"/>
    </source>
</evidence>
<dbReference type="Proteomes" id="UP001059596">
    <property type="component" value="Chromosome 3R"/>
</dbReference>
<reference evidence="1" key="1">
    <citation type="journal article" date="2023" name="Genome Biol. Evol.">
        <title>Long-read-based Genome Assembly of Drosophila gunungcola Reveals Fewer Chemosensory Genes in Flower-breeding Species.</title>
        <authorList>
            <person name="Negi A."/>
            <person name="Liao B.Y."/>
            <person name="Yeh S.D."/>
        </authorList>
    </citation>
    <scope>NUCLEOTIDE SEQUENCE</scope>
    <source>
        <strain evidence="1">Sukarami</strain>
    </source>
</reference>
<sequence length="57" mass="6207">MKWNRLLGDKIGAQVTSQGLPESRIVKNASTTNCCQLGCSPVKSGLTKLNKHPQQLQ</sequence>
<dbReference type="AlphaFoldDB" id="A0A9Q0BX12"/>